<dbReference type="GO" id="GO:0036424">
    <property type="term" value="F:L-phosphoserine phosphatase activity"/>
    <property type="evidence" value="ECO:0007669"/>
    <property type="project" value="TreeGrafter"/>
</dbReference>
<keyword evidence="6" id="KW-0378">Hydrolase</keyword>
<comment type="caution">
    <text evidence="11">The sequence shown here is derived from an EMBL/GenBank/DDBJ whole genome shotgun (WGS) entry which is preliminary data.</text>
</comment>
<comment type="cofactor">
    <cofactor evidence="1">
        <name>Mg(2+)</name>
        <dbReference type="ChEBI" id="CHEBI:18420"/>
    </cofactor>
</comment>
<evidence type="ECO:0000256" key="8">
    <source>
        <dbReference type="ARBA" id="ARBA00023299"/>
    </source>
</evidence>
<evidence type="ECO:0000256" key="9">
    <source>
        <dbReference type="ARBA" id="ARBA00048138"/>
    </source>
</evidence>
<evidence type="ECO:0000256" key="1">
    <source>
        <dbReference type="ARBA" id="ARBA00001946"/>
    </source>
</evidence>
<keyword evidence="4" id="KW-0028">Amino-acid biosynthesis</keyword>
<reference evidence="12" key="1">
    <citation type="submission" date="2017-01" db="EMBL/GenBank/DDBJ databases">
        <authorList>
            <person name="Mah S.A."/>
            <person name="Swanson W.J."/>
            <person name="Moy G.W."/>
            <person name="Vacquier V.D."/>
        </authorList>
    </citation>
    <scope>NUCLEOTIDE SEQUENCE [LARGE SCALE GENOMIC DNA]</scope>
    <source>
        <strain evidence="12">124861</strain>
    </source>
</reference>
<evidence type="ECO:0000313" key="11">
    <source>
        <dbReference type="EMBL" id="OSI14925.1"/>
    </source>
</evidence>
<dbReference type="PANTHER" id="PTHR43344:SF2">
    <property type="entry name" value="PHOSPHOSERINE PHOSPHATASE"/>
    <property type="match status" value="1"/>
</dbReference>
<evidence type="ECO:0000256" key="4">
    <source>
        <dbReference type="ARBA" id="ARBA00022605"/>
    </source>
</evidence>
<name>A0A1X3D5A4_9NEIS</name>
<sequence length="205" mass="23837">MERFAFLDLEGVLYPEIWEIYAHKLGLPELAKTTREEPDFKKLVSERIKILKKNNVQLQHLSMLSKQIKLLDGALDFVKSLQKMHFDIYIVTDAFLEIIGDSVKNLGVCNIYPNHFICDESGYITDAIYMREKGKYEILEQILKEKRNAYSIGIGDTFNDFTMLDYADDGFLFNPSQQALLMASPNFRVVRNYDQITEYLKGKLE</sequence>
<evidence type="ECO:0000256" key="7">
    <source>
        <dbReference type="ARBA" id="ARBA00022842"/>
    </source>
</evidence>
<protein>
    <recommendedName>
        <fullName evidence="3">phosphoserine phosphatase</fullName>
        <ecNumber evidence="3">3.1.3.3</ecNumber>
    </recommendedName>
</protein>
<keyword evidence="8" id="KW-0718">Serine biosynthesis</keyword>
<evidence type="ECO:0000256" key="5">
    <source>
        <dbReference type="ARBA" id="ARBA00022723"/>
    </source>
</evidence>
<dbReference type="AlphaFoldDB" id="A0A1X3D5A4"/>
<dbReference type="Pfam" id="PF00702">
    <property type="entry name" value="Hydrolase"/>
    <property type="match status" value="1"/>
</dbReference>
<comment type="catalytic activity">
    <reaction evidence="9">
        <text>O-phospho-L-serine + H2O = L-serine + phosphate</text>
        <dbReference type="Rhea" id="RHEA:21208"/>
        <dbReference type="ChEBI" id="CHEBI:15377"/>
        <dbReference type="ChEBI" id="CHEBI:33384"/>
        <dbReference type="ChEBI" id="CHEBI:43474"/>
        <dbReference type="ChEBI" id="CHEBI:57524"/>
        <dbReference type="EC" id="3.1.3.3"/>
    </reaction>
</comment>
<dbReference type="Proteomes" id="UP000193303">
    <property type="component" value="Unassembled WGS sequence"/>
</dbReference>
<organism evidence="11 12">
    <name type="scientific">Neisseria dumasiana</name>
    <dbReference type="NCBI Taxonomy" id="1931275"/>
    <lineage>
        <taxon>Bacteria</taxon>
        <taxon>Pseudomonadati</taxon>
        <taxon>Pseudomonadota</taxon>
        <taxon>Betaproteobacteria</taxon>
        <taxon>Neisseriales</taxon>
        <taxon>Neisseriaceae</taxon>
        <taxon>Neisseria</taxon>
    </lineage>
</organism>
<evidence type="ECO:0000256" key="3">
    <source>
        <dbReference type="ARBA" id="ARBA00012640"/>
    </source>
</evidence>
<dbReference type="InterPro" id="IPR023214">
    <property type="entry name" value="HAD_sf"/>
</dbReference>
<evidence type="ECO:0000256" key="2">
    <source>
        <dbReference type="ARBA" id="ARBA00005135"/>
    </source>
</evidence>
<dbReference type="EMBL" id="MTAB01000053">
    <property type="protein sequence ID" value="OSI14925.1"/>
    <property type="molecule type" value="Genomic_DNA"/>
</dbReference>
<comment type="catalytic activity">
    <reaction evidence="10">
        <text>O-phospho-D-serine + H2O = D-serine + phosphate</text>
        <dbReference type="Rhea" id="RHEA:24873"/>
        <dbReference type="ChEBI" id="CHEBI:15377"/>
        <dbReference type="ChEBI" id="CHEBI:35247"/>
        <dbReference type="ChEBI" id="CHEBI:43474"/>
        <dbReference type="ChEBI" id="CHEBI:58680"/>
        <dbReference type="EC" id="3.1.3.3"/>
    </reaction>
</comment>
<evidence type="ECO:0000256" key="6">
    <source>
        <dbReference type="ARBA" id="ARBA00022801"/>
    </source>
</evidence>
<dbReference type="GO" id="GO:0005737">
    <property type="term" value="C:cytoplasm"/>
    <property type="evidence" value="ECO:0007669"/>
    <property type="project" value="TreeGrafter"/>
</dbReference>
<accession>A0A1X3D5A4</accession>
<dbReference type="GO" id="GO:0006564">
    <property type="term" value="P:L-serine biosynthetic process"/>
    <property type="evidence" value="ECO:0007669"/>
    <property type="project" value="UniProtKB-KW"/>
</dbReference>
<comment type="pathway">
    <text evidence="2">Amino-acid biosynthesis; L-serine biosynthesis; L-serine from 3-phospho-D-glycerate: step 3/3.</text>
</comment>
<keyword evidence="5" id="KW-0479">Metal-binding</keyword>
<gene>
    <name evidence="11" type="ORF">BV912_12285</name>
</gene>
<dbReference type="Gene3D" id="3.90.1470.10">
    <property type="entry name" value="thrh gene product, domain 2"/>
    <property type="match status" value="1"/>
</dbReference>
<dbReference type="InterPro" id="IPR036412">
    <property type="entry name" value="HAD-like_sf"/>
</dbReference>
<dbReference type="SUPFAM" id="SSF56784">
    <property type="entry name" value="HAD-like"/>
    <property type="match status" value="1"/>
</dbReference>
<dbReference type="GO" id="GO:0000287">
    <property type="term" value="F:magnesium ion binding"/>
    <property type="evidence" value="ECO:0007669"/>
    <property type="project" value="TreeGrafter"/>
</dbReference>
<dbReference type="Gene3D" id="3.40.50.1000">
    <property type="entry name" value="HAD superfamily/HAD-like"/>
    <property type="match status" value="1"/>
</dbReference>
<evidence type="ECO:0000256" key="10">
    <source>
        <dbReference type="ARBA" id="ARBA00048523"/>
    </source>
</evidence>
<dbReference type="InterPro" id="IPR050582">
    <property type="entry name" value="HAD-like_SerB"/>
</dbReference>
<dbReference type="EC" id="3.1.3.3" evidence="3"/>
<dbReference type="RefSeq" id="WP_085360887.1">
    <property type="nucleotide sequence ID" value="NZ_MTAB01000053.1"/>
</dbReference>
<dbReference type="NCBIfam" id="TIGR01488">
    <property type="entry name" value="HAD-SF-IB"/>
    <property type="match status" value="1"/>
</dbReference>
<proteinExistence type="predicted"/>
<dbReference type="NCBIfam" id="NF010109">
    <property type="entry name" value="PRK13582.1"/>
    <property type="match status" value="1"/>
</dbReference>
<dbReference type="PANTHER" id="PTHR43344">
    <property type="entry name" value="PHOSPHOSERINE PHOSPHATASE"/>
    <property type="match status" value="1"/>
</dbReference>
<keyword evidence="7" id="KW-0460">Magnesium</keyword>
<dbReference type="OrthoDB" id="9801134at2"/>
<evidence type="ECO:0000313" key="12">
    <source>
        <dbReference type="Proteomes" id="UP000193303"/>
    </source>
</evidence>